<dbReference type="GO" id="GO:0008767">
    <property type="term" value="F:UDP-galactopyranose mutase activity"/>
    <property type="evidence" value="ECO:0007669"/>
    <property type="project" value="TreeGrafter"/>
</dbReference>
<dbReference type="GO" id="GO:0005829">
    <property type="term" value="C:cytosol"/>
    <property type="evidence" value="ECO:0007669"/>
    <property type="project" value="TreeGrafter"/>
</dbReference>
<dbReference type="EMBL" id="CABFPH010000017">
    <property type="protein sequence ID" value="VUD71110.1"/>
    <property type="molecule type" value="Genomic_DNA"/>
</dbReference>
<dbReference type="Proteomes" id="UP000410984">
    <property type="component" value="Unassembled WGS sequence"/>
</dbReference>
<evidence type="ECO:0000313" key="2">
    <source>
        <dbReference type="Proteomes" id="UP000410984"/>
    </source>
</evidence>
<dbReference type="RefSeq" id="WP_142582584.1">
    <property type="nucleotide sequence ID" value="NZ_CABFPH010000017.1"/>
</dbReference>
<evidence type="ECO:0000313" key="1">
    <source>
        <dbReference type="EMBL" id="VUD71110.1"/>
    </source>
</evidence>
<name>A0A509EAB8_9HYPH</name>
<dbReference type="Pfam" id="PF13450">
    <property type="entry name" value="NAD_binding_8"/>
    <property type="match status" value="1"/>
</dbReference>
<proteinExistence type="predicted"/>
<dbReference type="AlphaFoldDB" id="A0A509EAB8"/>
<dbReference type="OrthoDB" id="7495318at2"/>
<protein>
    <submittedName>
        <fullName evidence="1">Uncharacterized protein</fullName>
    </submittedName>
</protein>
<dbReference type="PANTHER" id="PTHR21197:SF0">
    <property type="entry name" value="UDP-GALACTOPYRANOSE MUTASE"/>
    <property type="match status" value="1"/>
</dbReference>
<gene>
    <name evidence="1" type="ORF">MET9862_01684</name>
</gene>
<sequence length="439" mass="48953">MRHNRYDVVVLGGGVSGLVSSFDLARRGYGVCLLENYTTAGGNHISRSMSGYTFDIGAIFFWDDNPLFTMFPKIRPLCVPVDYTIQRINPGGLVTTYPYSIKDEFLSMSAMEMGRSVAHLLYAKYRYRRQNSAEDYINYYLGSFLARKSGIDKYVERFYGLHSSKISYEFAHKRMNWIGANAGLRERLKRATLPKSRRPKPFAASCIARPRSGFGEMYHLAVETLSDMGVESTFDAGVERIRRSNGHYVVETRGSTIQCDRVLSTFPLKITGALLGFEDATPPASTQMLTLFCSFEGSRNFDTTILYNFHAKGAWKRLTMHSDYYGRSDGREYFSVEVTCIGSVPAEGQAFADFAESVRSVGLFSGALDLLGSLVTDFAYPVYAIGSEASRDHYMDRIRSAGIDLVGRQGLFDYIPASDIAARKALEETGRTYGAGPPS</sequence>
<accession>A0A509EAB8</accession>
<dbReference type="PANTHER" id="PTHR21197">
    <property type="entry name" value="UDP-GALACTOPYRANOSE MUTASE"/>
    <property type="match status" value="1"/>
</dbReference>
<dbReference type="GO" id="GO:0050660">
    <property type="term" value="F:flavin adenine dinucleotide binding"/>
    <property type="evidence" value="ECO:0007669"/>
    <property type="project" value="TreeGrafter"/>
</dbReference>
<reference evidence="1 2" key="1">
    <citation type="submission" date="2019-06" db="EMBL/GenBank/DDBJ databases">
        <authorList>
            <person name="Rodrigo-Torres L."/>
            <person name="Arahal R. D."/>
            <person name="Lucena T."/>
        </authorList>
    </citation>
    <scope>NUCLEOTIDE SEQUENCE [LARGE SCALE GENOMIC DNA]</scope>
    <source>
        <strain evidence="1 2">SB0023/3</strain>
    </source>
</reference>
<dbReference type="Gene3D" id="3.50.50.60">
    <property type="entry name" value="FAD/NAD(P)-binding domain"/>
    <property type="match status" value="1"/>
</dbReference>
<dbReference type="InterPro" id="IPR036188">
    <property type="entry name" value="FAD/NAD-bd_sf"/>
</dbReference>
<dbReference type="SUPFAM" id="SSF51905">
    <property type="entry name" value="FAD/NAD(P)-binding domain"/>
    <property type="match status" value="1"/>
</dbReference>
<organism evidence="1 2">
    <name type="scientific">Methylobacterium symbioticum</name>
    <dbReference type="NCBI Taxonomy" id="2584084"/>
    <lineage>
        <taxon>Bacteria</taxon>
        <taxon>Pseudomonadati</taxon>
        <taxon>Pseudomonadota</taxon>
        <taxon>Alphaproteobacteria</taxon>
        <taxon>Hyphomicrobiales</taxon>
        <taxon>Methylobacteriaceae</taxon>
        <taxon>Methylobacterium</taxon>
    </lineage>
</organism>
<keyword evidence="2" id="KW-1185">Reference proteome</keyword>